<evidence type="ECO:0000313" key="2">
    <source>
        <dbReference type="Proteomes" id="UP000186104"/>
    </source>
</evidence>
<dbReference type="KEGG" id="dtm:BJL86_1249"/>
<dbReference type="PIRSF" id="PIRSF008502">
    <property type="entry name" value="UCP008502"/>
    <property type="match status" value="1"/>
</dbReference>
<dbReference type="PANTHER" id="PTHR36439">
    <property type="entry name" value="BLL4334 PROTEIN"/>
    <property type="match status" value="1"/>
</dbReference>
<dbReference type="RefSeq" id="WP_067471899.1">
    <property type="nucleotide sequence ID" value="NZ_CP015961.1"/>
</dbReference>
<protein>
    <recommendedName>
        <fullName evidence="3">DUF1697 domain-containing protein</fullName>
    </recommendedName>
</protein>
<proteinExistence type="predicted"/>
<evidence type="ECO:0008006" key="3">
    <source>
        <dbReference type="Google" id="ProtNLM"/>
    </source>
</evidence>
<dbReference type="PANTHER" id="PTHR36439:SF1">
    <property type="entry name" value="DUF1697 DOMAIN-CONTAINING PROTEIN"/>
    <property type="match status" value="1"/>
</dbReference>
<dbReference type="InterPro" id="IPR012545">
    <property type="entry name" value="DUF1697"/>
</dbReference>
<sequence>MSQRVVVFPRGINVGGHNKVPMPALRADLANAGFSDVITILASGNIVVTAPCASVSEAEDRVRDVIFHSSGTEVECLSRSAEQMRAIAGYNPLGEIADDGSRHLVTFLSAPLPTELSEHIAAGDYSPNVHALAEREMYSWAPDGVKALKPTDKTLMSAGGIVATTRNWNTVEKIIAAL</sequence>
<dbReference type="AlphaFoldDB" id="A0A173LK82"/>
<dbReference type="OrthoDB" id="9806494at2"/>
<accession>A0A173LK82</accession>
<name>A0A173LK82_9ACTN</name>
<keyword evidence="2" id="KW-1185">Reference proteome</keyword>
<gene>
    <name evidence="1" type="ORF">BJL86_1249</name>
</gene>
<dbReference type="Gene3D" id="3.30.70.1280">
    <property type="entry name" value="SP0830-like domains"/>
    <property type="match status" value="1"/>
</dbReference>
<evidence type="ECO:0000313" key="1">
    <source>
        <dbReference type="EMBL" id="ANI92034.1"/>
    </source>
</evidence>
<dbReference type="EMBL" id="CP015961">
    <property type="protein sequence ID" value="ANI92034.1"/>
    <property type="molecule type" value="Genomic_DNA"/>
</dbReference>
<reference evidence="1 2" key="1">
    <citation type="submission" date="2016-06" db="EMBL/GenBank/DDBJ databases">
        <title>Complete genome sequence of a saline-alkali tolerant type strain Dietzia timorensis ID05-A0528T.</title>
        <authorList>
            <person name="Wu X."/>
        </authorList>
    </citation>
    <scope>NUCLEOTIDE SEQUENCE [LARGE SCALE GENOMIC DNA]</scope>
    <source>
        <strain evidence="1 2">ID05-A0528</strain>
    </source>
</reference>
<dbReference type="Pfam" id="PF08002">
    <property type="entry name" value="DUF1697"/>
    <property type="match status" value="1"/>
</dbReference>
<dbReference type="SUPFAM" id="SSF160379">
    <property type="entry name" value="SP0830-like"/>
    <property type="match status" value="1"/>
</dbReference>
<dbReference type="Proteomes" id="UP000186104">
    <property type="component" value="Chromosome"/>
</dbReference>
<organism evidence="1 2">
    <name type="scientific">Dietzia timorensis</name>
    <dbReference type="NCBI Taxonomy" id="499555"/>
    <lineage>
        <taxon>Bacteria</taxon>
        <taxon>Bacillati</taxon>
        <taxon>Actinomycetota</taxon>
        <taxon>Actinomycetes</taxon>
        <taxon>Mycobacteriales</taxon>
        <taxon>Dietziaceae</taxon>
        <taxon>Dietzia</taxon>
    </lineage>
</organism>